<proteinExistence type="predicted"/>
<evidence type="ECO:0000259" key="3">
    <source>
        <dbReference type="Pfam" id="PF12849"/>
    </source>
</evidence>
<dbReference type="AlphaFoldDB" id="A0A166DDK0"/>
<feature type="domain" description="PBP" evidence="3">
    <location>
        <begin position="27"/>
        <end position="252"/>
    </location>
</feature>
<dbReference type="CDD" id="cd13653">
    <property type="entry name" value="PBP2_phosphate_like_1"/>
    <property type="match status" value="1"/>
</dbReference>
<dbReference type="EMBL" id="LWMW01000117">
    <property type="protein sequence ID" value="KZX15476.1"/>
    <property type="molecule type" value="Genomic_DNA"/>
</dbReference>
<sequence>MNSKYKKIILVILIIVGAYLLINPGSNYERIDIVGSTSVQPVAEKLATEFMKNHPNIKVYVQGGGSGTGIRSAEQGIASIGMSSKELDENEKKNLTEIEIGKEGIVIAVNNKNNISELTINQIKDIFNGKVTNWKDIGGNDLEIHIITREEGSGTRSAFESIVMGSTKIKSDAIVQSSTEAVKQSVSSDPGAIGFVSFAHMSEEVKALSVDNIYPTEETISNGEYELQRPFLFLIKGKSSGIVEEFLNWVKSPAGNKIIKEEKIIPS</sequence>
<evidence type="ECO:0000313" key="5">
    <source>
        <dbReference type="Proteomes" id="UP000077275"/>
    </source>
</evidence>
<dbReference type="InterPro" id="IPR050811">
    <property type="entry name" value="Phosphate_ABC_transporter"/>
</dbReference>
<dbReference type="InterPro" id="IPR024370">
    <property type="entry name" value="PBP_domain"/>
</dbReference>
<keyword evidence="2" id="KW-0732">Signal</keyword>
<reference evidence="4 5" key="1">
    <citation type="submission" date="2016-04" db="EMBL/GenBank/DDBJ databases">
        <title>Genome sequence of Methanobrevibacter cuticularis DSM 11139.</title>
        <authorList>
            <person name="Poehlein A."/>
            <person name="Seedorf H."/>
            <person name="Daniel R."/>
        </authorList>
    </citation>
    <scope>NUCLEOTIDE SEQUENCE [LARGE SCALE GENOMIC DNA]</scope>
    <source>
        <strain evidence="4 5">DSM 11139</strain>
    </source>
</reference>
<dbReference type="NCBIfam" id="TIGR02136">
    <property type="entry name" value="ptsS_2"/>
    <property type="match status" value="1"/>
</dbReference>
<gene>
    <name evidence="4" type="primary">pstS1_1</name>
    <name evidence="4" type="ORF">MBCUT_14710</name>
</gene>
<comment type="caution">
    <text evidence="4">The sequence shown here is derived from an EMBL/GenBank/DDBJ whole genome shotgun (WGS) entry which is preliminary data.</text>
</comment>
<evidence type="ECO:0000256" key="2">
    <source>
        <dbReference type="ARBA" id="ARBA00022729"/>
    </source>
</evidence>
<dbReference type="InterPro" id="IPR011862">
    <property type="entry name" value="Phos-bd"/>
</dbReference>
<dbReference type="GO" id="GO:0042301">
    <property type="term" value="F:phosphate ion binding"/>
    <property type="evidence" value="ECO:0007669"/>
    <property type="project" value="InterPro"/>
</dbReference>
<evidence type="ECO:0000313" key="4">
    <source>
        <dbReference type="EMBL" id="KZX15476.1"/>
    </source>
</evidence>
<dbReference type="Pfam" id="PF12849">
    <property type="entry name" value="PBP_like_2"/>
    <property type="match status" value="1"/>
</dbReference>
<dbReference type="SUPFAM" id="SSF53850">
    <property type="entry name" value="Periplasmic binding protein-like II"/>
    <property type="match status" value="1"/>
</dbReference>
<evidence type="ECO:0000256" key="1">
    <source>
        <dbReference type="ARBA" id="ARBA00022448"/>
    </source>
</evidence>
<organism evidence="4 5">
    <name type="scientific">Methanobrevibacter cuticularis</name>
    <dbReference type="NCBI Taxonomy" id="47311"/>
    <lineage>
        <taxon>Archaea</taxon>
        <taxon>Methanobacteriati</taxon>
        <taxon>Methanobacteriota</taxon>
        <taxon>Methanomada group</taxon>
        <taxon>Methanobacteria</taxon>
        <taxon>Methanobacteriales</taxon>
        <taxon>Methanobacteriaceae</taxon>
        <taxon>Methanobrevibacter</taxon>
    </lineage>
</organism>
<dbReference type="STRING" id="47311.MBCUT_14710"/>
<dbReference type="PATRIC" id="fig|47311.3.peg.1604"/>
<dbReference type="Gene3D" id="3.40.190.10">
    <property type="entry name" value="Periplasmic binding protein-like II"/>
    <property type="match status" value="2"/>
</dbReference>
<dbReference type="Proteomes" id="UP000077275">
    <property type="component" value="Unassembled WGS sequence"/>
</dbReference>
<keyword evidence="5" id="KW-1185">Reference proteome</keyword>
<dbReference type="OrthoDB" id="53390at2157"/>
<dbReference type="PANTHER" id="PTHR30570:SF1">
    <property type="entry name" value="PHOSPHATE-BINDING PROTEIN PSTS"/>
    <property type="match status" value="1"/>
</dbReference>
<accession>A0A166DDK0</accession>
<protein>
    <submittedName>
        <fullName evidence="4">Phosphate-binding protein PstS 1</fullName>
    </submittedName>
</protein>
<keyword evidence="1" id="KW-0813">Transport</keyword>
<name>A0A166DDK0_9EURY</name>
<dbReference type="PANTHER" id="PTHR30570">
    <property type="entry name" value="PERIPLASMIC PHOSPHATE BINDING COMPONENT OF PHOSPHATE ABC TRANSPORTER"/>
    <property type="match status" value="1"/>
</dbReference>
<dbReference type="RefSeq" id="WP_067260041.1">
    <property type="nucleotide sequence ID" value="NZ_LWMW01000117.1"/>
</dbReference>